<sequence length="138" mass="16389">MSKLLLLMEKGEAGQFKGKRLDEINLGLEEDLMNIDTNSDVEEQLEQQVQYENIVEESNEKEEEICHSKALPNKKRVLVPWSDEQKNTVCNFFKTHIRKKQPPKRVECEELEKLHPELLSNKYWLKIKVFVQNKYTKK</sequence>
<dbReference type="Proteomes" id="UP001458880">
    <property type="component" value="Unassembled WGS sequence"/>
</dbReference>
<proteinExistence type="predicted"/>
<evidence type="ECO:0000313" key="1">
    <source>
        <dbReference type="EMBL" id="KAK9709411.1"/>
    </source>
</evidence>
<evidence type="ECO:0000313" key="2">
    <source>
        <dbReference type="Proteomes" id="UP001458880"/>
    </source>
</evidence>
<accession>A0AAW1JWH9</accession>
<name>A0AAW1JWH9_POPJA</name>
<keyword evidence="2" id="KW-1185">Reference proteome</keyword>
<gene>
    <name evidence="1" type="ORF">QE152_g26655</name>
</gene>
<dbReference type="EMBL" id="JASPKY010000310">
    <property type="protein sequence ID" value="KAK9709411.1"/>
    <property type="molecule type" value="Genomic_DNA"/>
</dbReference>
<reference evidence="1 2" key="1">
    <citation type="journal article" date="2024" name="BMC Genomics">
        <title>De novo assembly and annotation of Popillia japonica's genome with initial clues to its potential as an invasive pest.</title>
        <authorList>
            <person name="Cucini C."/>
            <person name="Boschi S."/>
            <person name="Funari R."/>
            <person name="Cardaioli E."/>
            <person name="Iannotti N."/>
            <person name="Marturano G."/>
            <person name="Paoli F."/>
            <person name="Bruttini M."/>
            <person name="Carapelli A."/>
            <person name="Frati F."/>
            <person name="Nardi F."/>
        </authorList>
    </citation>
    <scope>NUCLEOTIDE SEQUENCE [LARGE SCALE GENOMIC DNA]</scope>
    <source>
        <strain evidence="1">DMR45628</strain>
    </source>
</reference>
<organism evidence="1 2">
    <name type="scientific">Popillia japonica</name>
    <name type="common">Japanese beetle</name>
    <dbReference type="NCBI Taxonomy" id="7064"/>
    <lineage>
        <taxon>Eukaryota</taxon>
        <taxon>Metazoa</taxon>
        <taxon>Ecdysozoa</taxon>
        <taxon>Arthropoda</taxon>
        <taxon>Hexapoda</taxon>
        <taxon>Insecta</taxon>
        <taxon>Pterygota</taxon>
        <taxon>Neoptera</taxon>
        <taxon>Endopterygota</taxon>
        <taxon>Coleoptera</taxon>
        <taxon>Polyphaga</taxon>
        <taxon>Scarabaeiformia</taxon>
        <taxon>Scarabaeidae</taxon>
        <taxon>Rutelinae</taxon>
        <taxon>Popillia</taxon>
    </lineage>
</organism>
<comment type="caution">
    <text evidence="1">The sequence shown here is derived from an EMBL/GenBank/DDBJ whole genome shotgun (WGS) entry which is preliminary data.</text>
</comment>
<dbReference type="AlphaFoldDB" id="A0AAW1JWH9"/>
<protein>
    <submittedName>
        <fullName evidence="1">Uncharacterized protein</fullName>
    </submittedName>
</protein>